<dbReference type="Proteomes" id="UP000216063">
    <property type="component" value="Unassembled WGS sequence"/>
</dbReference>
<name>A0A255DI25_9MYCO</name>
<evidence type="ECO:0000313" key="2">
    <source>
        <dbReference type="Proteomes" id="UP000216063"/>
    </source>
</evidence>
<comment type="caution">
    <text evidence="1">The sequence shown here is derived from an EMBL/GenBank/DDBJ whole genome shotgun (WGS) entry which is preliminary data.</text>
</comment>
<reference evidence="1 2" key="1">
    <citation type="submission" date="2017-07" db="EMBL/GenBank/DDBJ databases">
        <title>The new phylogeny of genus Mycobacterium.</title>
        <authorList>
            <person name="Tortoli E."/>
            <person name="Trovato A."/>
            <person name="Cirillo D.M."/>
        </authorList>
    </citation>
    <scope>NUCLEOTIDE SEQUENCE [LARGE SCALE GENOMIC DNA]</scope>
    <source>
        <strain evidence="1 2">ATCC 33027</strain>
    </source>
</reference>
<keyword evidence="2" id="KW-1185">Reference proteome</keyword>
<dbReference type="EMBL" id="NOZR01000010">
    <property type="protein sequence ID" value="OYN78924.1"/>
    <property type="molecule type" value="Genomic_DNA"/>
</dbReference>
<gene>
    <name evidence="1" type="ORF">CG716_13745</name>
</gene>
<accession>A0A255DI25</accession>
<sequence length="64" mass="6260">MTPPAQATGTAVSGLYAAVGATVTVLAGKVEATGLALTIASAQYVNSDESSAQRLSALDAPVQP</sequence>
<proteinExistence type="predicted"/>
<evidence type="ECO:0000313" key="1">
    <source>
        <dbReference type="EMBL" id="OYN78924.1"/>
    </source>
</evidence>
<organism evidence="1 2">
    <name type="scientific">Mycolicibacterium sphagni</name>
    <dbReference type="NCBI Taxonomy" id="1786"/>
    <lineage>
        <taxon>Bacteria</taxon>
        <taxon>Bacillati</taxon>
        <taxon>Actinomycetota</taxon>
        <taxon>Actinomycetes</taxon>
        <taxon>Mycobacteriales</taxon>
        <taxon>Mycobacteriaceae</taxon>
        <taxon>Mycolicibacterium</taxon>
    </lineage>
</organism>
<protein>
    <submittedName>
        <fullName evidence="1">Uncharacterized protein</fullName>
    </submittedName>
</protein>
<dbReference type="AlphaFoldDB" id="A0A255DI25"/>